<sequence>MYHIFGIHSSVDGHCGCFHVLAIGNSAAMNIGVHVSLRVMVFSGEMPRSGIAGSNGSSMFSFLRNLPTAFHSGCTNLQSHQQCTRVPFFPHPL</sequence>
<dbReference type="Proteomes" id="UP000694720">
    <property type="component" value="Unplaced"/>
</dbReference>
<reference evidence="1" key="1">
    <citation type="submission" date="2025-08" db="UniProtKB">
        <authorList>
            <consortium name="Ensembl"/>
        </authorList>
    </citation>
    <scope>IDENTIFICATION</scope>
</reference>
<accession>A0A8D0Z9U0</accession>
<dbReference type="AlphaFoldDB" id="A0A8D0Z9U0"/>
<name>A0A8D0Z9U0_PIG</name>
<evidence type="ECO:0000313" key="2">
    <source>
        <dbReference type="Proteomes" id="UP000694720"/>
    </source>
</evidence>
<proteinExistence type="predicted"/>
<evidence type="ECO:0000313" key="1">
    <source>
        <dbReference type="Ensembl" id="ENSSSCP00035013531.1"/>
    </source>
</evidence>
<dbReference type="Ensembl" id="ENSSSCT00035034213.1">
    <property type="protein sequence ID" value="ENSSSCP00035013531.1"/>
    <property type="gene ID" value="ENSSSCG00035025961.1"/>
</dbReference>
<organism evidence="1 2">
    <name type="scientific">Sus scrofa</name>
    <name type="common">Pig</name>
    <dbReference type="NCBI Taxonomy" id="9823"/>
    <lineage>
        <taxon>Eukaryota</taxon>
        <taxon>Metazoa</taxon>
        <taxon>Chordata</taxon>
        <taxon>Craniata</taxon>
        <taxon>Vertebrata</taxon>
        <taxon>Euteleostomi</taxon>
        <taxon>Mammalia</taxon>
        <taxon>Eutheria</taxon>
        <taxon>Laurasiatheria</taxon>
        <taxon>Artiodactyla</taxon>
        <taxon>Suina</taxon>
        <taxon>Suidae</taxon>
        <taxon>Sus</taxon>
    </lineage>
</organism>
<protein>
    <submittedName>
        <fullName evidence="1">Uncharacterized protein</fullName>
    </submittedName>
</protein>